<gene>
    <name evidence="8" type="ORF">A1O3_05758</name>
</gene>
<feature type="chain" id="PRO_5004932341" description="Hcy-binding domain-containing protein" evidence="6">
    <location>
        <begin position="22"/>
        <end position="345"/>
    </location>
</feature>
<dbReference type="GO" id="GO:0046872">
    <property type="term" value="F:metal ion binding"/>
    <property type="evidence" value="ECO:0007669"/>
    <property type="project" value="UniProtKB-KW"/>
</dbReference>
<feature type="domain" description="Hcy-binding" evidence="7">
    <location>
        <begin position="2"/>
        <end position="338"/>
    </location>
</feature>
<dbReference type="Proteomes" id="UP000019478">
    <property type="component" value="Unassembled WGS sequence"/>
</dbReference>
<evidence type="ECO:0000256" key="2">
    <source>
        <dbReference type="ARBA" id="ARBA00022679"/>
    </source>
</evidence>
<keyword evidence="3 5" id="KW-0479">Metal-binding</keyword>
<accession>W9XXW8</accession>
<dbReference type="GeneID" id="19169868"/>
<comment type="cofactor">
    <cofactor evidence="5">
        <name>Zn(2+)</name>
        <dbReference type="ChEBI" id="CHEBI:29105"/>
    </cofactor>
</comment>
<feature type="binding site" evidence="5">
    <location>
        <position position="323"/>
    </location>
    <ligand>
        <name>Zn(2+)</name>
        <dbReference type="ChEBI" id="CHEBI:29105"/>
    </ligand>
</feature>
<keyword evidence="6" id="KW-0732">Signal</keyword>
<dbReference type="GO" id="GO:0033528">
    <property type="term" value="P:S-methylmethionine cycle"/>
    <property type="evidence" value="ECO:0007669"/>
    <property type="project" value="TreeGrafter"/>
</dbReference>
<evidence type="ECO:0000256" key="5">
    <source>
        <dbReference type="PROSITE-ProRule" id="PRU00333"/>
    </source>
</evidence>
<keyword evidence="1 5" id="KW-0489">Methyltransferase</keyword>
<dbReference type="InterPro" id="IPR003726">
    <property type="entry name" value="HCY_dom"/>
</dbReference>
<dbReference type="GO" id="GO:0008898">
    <property type="term" value="F:S-adenosylmethionine-homocysteine S-methyltransferase activity"/>
    <property type="evidence" value="ECO:0007669"/>
    <property type="project" value="TreeGrafter"/>
</dbReference>
<evidence type="ECO:0000313" key="9">
    <source>
        <dbReference type="Proteomes" id="UP000019478"/>
    </source>
</evidence>
<dbReference type="GO" id="GO:0009086">
    <property type="term" value="P:methionine biosynthetic process"/>
    <property type="evidence" value="ECO:0007669"/>
    <property type="project" value="TreeGrafter"/>
</dbReference>
<dbReference type="PROSITE" id="PS50970">
    <property type="entry name" value="HCY"/>
    <property type="match status" value="1"/>
</dbReference>
<organism evidence="8 9">
    <name type="scientific">Capronia epimyces CBS 606.96</name>
    <dbReference type="NCBI Taxonomy" id="1182542"/>
    <lineage>
        <taxon>Eukaryota</taxon>
        <taxon>Fungi</taxon>
        <taxon>Dikarya</taxon>
        <taxon>Ascomycota</taxon>
        <taxon>Pezizomycotina</taxon>
        <taxon>Eurotiomycetes</taxon>
        <taxon>Chaetothyriomycetidae</taxon>
        <taxon>Chaetothyriales</taxon>
        <taxon>Herpotrichiellaceae</taxon>
        <taxon>Capronia</taxon>
    </lineage>
</organism>
<dbReference type="Pfam" id="PF02574">
    <property type="entry name" value="S-methyl_trans"/>
    <property type="match status" value="1"/>
</dbReference>
<evidence type="ECO:0000256" key="1">
    <source>
        <dbReference type="ARBA" id="ARBA00022603"/>
    </source>
</evidence>
<evidence type="ECO:0000313" key="8">
    <source>
        <dbReference type="EMBL" id="EXJ85083.1"/>
    </source>
</evidence>
<dbReference type="Gene3D" id="3.20.20.330">
    <property type="entry name" value="Homocysteine-binding-like domain"/>
    <property type="match status" value="1"/>
</dbReference>
<dbReference type="PANTHER" id="PTHR46015:SF1">
    <property type="entry name" value="HOMOCYSTEINE S-METHYLTRANSFERASE-LIKE ISOFORM 1"/>
    <property type="match status" value="1"/>
</dbReference>
<keyword evidence="2 5" id="KW-0808">Transferase</keyword>
<protein>
    <recommendedName>
        <fullName evidence="7">Hcy-binding domain-containing protein</fullName>
    </recommendedName>
</protein>
<reference evidence="8 9" key="1">
    <citation type="submission" date="2013-03" db="EMBL/GenBank/DDBJ databases">
        <title>The Genome Sequence of Capronia epimyces CBS 606.96.</title>
        <authorList>
            <consortium name="The Broad Institute Genomics Platform"/>
            <person name="Cuomo C."/>
            <person name="de Hoog S."/>
            <person name="Gorbushina A."/>
            <person name="Walker B."/>
            <person name="Young S.K."/>
            <person name="Zeng Q."/>
            <person name="Gargeya S."/>
            <person name="Fitzgerald M."/>
            <person name="Haas B."/>
            <person name="Abouelleil A."/>
            <person name="Allen A.W."/>
            <person name="Alvarado L."/>
            <person name="Arachchi H.M."/>
            <person name="Berlin A.M."/>
            <person name="Chapman S.B."/>
            <person name="Gainer-Dewar J."/>
            <person name="Goldberg J."/>
            <person name="Griggs A."/>
            <person name="Gujja S."/>
            <person name="Hansen M."/>
            <person name="Howarth C."/>
            <person name="Imamovic A."/>
            <person name="Ireland A."/>
            <person name="Larimer J."/>
            <person name="McCowan C."/>
            <person name="Murphy C."/>
            <person name="Pearson M."/>
            <person name="Poon T.W."/>
            <person name="Priest M."/>
            <person name="Roberts A."/>
            <person name="Saif S."/>
            <person name="Shea T."/>
            <person name="Sisk P."/>
            <person name="Sykes S."/>
            <person name="Wortman J."/>
            <person name="Nusbaum C."/>
            <person name="Birren B."/>
        </authorList>
    </citation>
    <scope>NUCLEOTIDE SEQUENCE [LARGE SCALE GENOMIC DNA]</scope>
    <source>
        <strain evidence="8 9">CBS 606.96</strain>
    </source>
</reference>
<feature type="binding site" evidence="5">
    <location>
        <position position="242"/>
    </location>
    <ligand>
        <name>Zn(2+)</name>
        <dbReference type="ChEBI" id="CHEBI:29105"/>
    </ligand>
</feature>
<dbReference type="InterPro" id="IPR051486">
    <property type="entry name" value="Hcy_S-methyltransferase"/>
</dbReference>
<dbReference type="RefSeq" id="XP_007734068.1">
    <property type="nucleotide sequence ID" value="XM_007735878.1"/>
</dbReference>
<dbReference type="HOGENOM" id="CLU_004914_3_2_1"/>
<feature type="binding site" evidence="5">
    <location>
        <position position="324"/>
    </location>
    <ligand>
        <name>Zn(2+)</name>
        <dbReference type="ChEBI" id="CHEBI:29105"/>
    </ligand>
</feature>
<dbReference type="OrthoDB" id="261426at2759"/>
<evidence type="ECO:0000256" key="6">
    <source>
        <dbReference type="SAM" id="SignalP"/>
    </source>
</evidence>
<keyword evidence="9" id="KW-1185">Reference proteome</keyword>
<dbReference type="InterPro" id="IPR036589">
    <property type="entry name" value="HCY_dom_sf"/>
</dbReference>
<dbReference type="STRING" id="1182542.W9XXW8"/>
<proteinExistence type="predicted"/>
<evidence type="ECO:0000256" key="3">
    <source>
        <dbReference type="ARBA" id="ARBA00022723"/>
    </source>
</evidence>
<evidence type="ECO:0000256" key="4">
    <source>
        <dbReference type="ARBA" id="ARBA00022833"/>
    </source>
</evidence>
<feature type="signal peptide" evidence="6">
    <location>
        <begin position="1"/>
        <end position="21"/>
    </location>
</feature>
<keyword evidence="4 5" id="KW-0862">Zinc</keyword>
<dbReference type="GO" id="GO:0032259">
    <property type="term" value="P:methylation"/>
    <property type="evidence" value="ECO:0007669"/>
    <property type="project" value="UniProtKB-KW"/>
</dbReference>
<sequence>MATATALLLDRHVLLLDGGLGTTLEDEHGAQFSTQTPLWSSHLLVENPALLQTVQQDFANAGADILLTATYQASFQGFKKTKVKTKAKALSDDGIDAAEATKYMLSAITIARNAFSGRPGLVALSLGAYGATMVPSTEYSGEYGALEQNDLFQFHMERLSAFTHSEAWADVDLVAFETLPRIDEVRAARQVMRAIASTDKQYWISCVFPNDDDRLPDGTEIEELVTAMLDGGRKPLAIGFNCTKIHKVTGLVRRFEDAAQALSMELPRLFIYPDGAGDKVYDTQLQRWVGDDRGTKPWDQQVFEIVREIRHGGAWKGIIVGGCCKTTPGHITKLRKRLDELEETE</sequence>
<comment type="caution">
    <text evidence="8">The sequence shown here is derived from an EMBL/GenBank/DDBJ whole genome shotgun (WGS) entry which is preliminary data.</text>
</comment>
<name>W9XXW8_9EURO</name>
<dbReference type="AlphaFoldDB" id="W9XXW8"/>
<dbReference type="EMBL" id="AMGY01000004">
    <property type="protein sequence ID" value="EXJ85083.1"/>
    <property type="molecule type" value="Genomic_DNA"/>
</dbReference>
<evidence type="ECO:0000259" key="7">
    <source>
        <dbReference type="PROSITE" id="PS50970"/>
    </source>
</evidence>
<dbReference type="SUPFAM" id="SSF82282">
    <property type="entry name" value="Homocysteine S-methyltransferase"/>
    <property type="match status" value="1"/>
</dbReference>
<dbReference type="eggNOG" id="KOG1579">
    <property type="taxonomic scope" value="Eukaryota"/>
</dbReference>
<dbReference type="PANTHER" id="PTHR46015">
    <property type="entry name" value="ZGC:172121"/>
    <property type="match status" value="1"/>
</dbReference>